<accession>A0A086ZF95</accession>
<proteinExistence type="predicted"/>
<sequence length="120" mass="13919">MDSGFHSFNNVDNSPSTIRPIKVGFSMIPRPTTIPRSVPTLFLIHHLPKRDFRDILTRDTHLPSPLDLQQLKEIPPSSTRRNRHLERSAFRKSLDIHRRQPVESPLLELIEHSVFACHKT</sequence>
<name>A0A086ZF95_9BIFI</name>
<reference evidence="1 2" key="1">
    <citation type="submission" date="2014-03" db="EMBL/GenBank/DDBJ databases">
        <title>Genomics of Bifidobacteria.</title>
        <authorList>
            <person name="Ventura M."/>
            <person name="Milani C."/>
            <person name="Lugli G.A."/>
        </authorList>
    </citation>
    <scope>NUCLEOTIDE SEQUENCE [LARGE SCALE GENOMIC DNA]</scope>
    <source>
        <strain evidence="1 2">LMG 10736</strain>
    </source>
</reference>
<dbReference type="AlphaFoldDB" id="A0A086ZF95"/>
<protein>
    <submittedName>
        <fullName evidence="1">Uncharacterized protein</fullName>
    </submittedName>
</protein>
<dbReference type="EMBL" id="JGYQ01000018">
    <property type="protein sequence ID" value="KFI45195.1"/>
    <property type="molecule type" value="Genomic_DNA"/>
</dbReference>
<keyword evidence="2" id="KW-1185">Reference proteome</keyword>
<organism evidence="1 2">
    <name type="scientific">Bifidobacterium boum</name>
    <dbReference type="NCBI Taxonomy" id="78343"/>
    <lineage>
        <taxon>Bacteria</taxon>
        <taxon>Bacillati</taxon>
        <taxon>Actinomycetota</taxon>
        <taxon>Actinomycetes</taxon>
        <taxon>Bifidobacteriales</taxon>
        <taxon>Bifidobacteriaceae</taxon>
        <taxon>Bifidobacterium</taxon>
    </lineage>
</organism>
<gene>
    <name evidence="1" type="ORF">BBOU_1661</name>
</gene>
<evidence type="ECO:0000313" key="1">
    <source>
        <dbReference type="EMBL" id="KFI45195.1"/>
    </source>
</evidence>
<evidence type="ECO:0000313" key="2">
    <source>
        <dbReference type="Proteomes" id="UP000029093"/>
    </source>
</evidence>
<dbReference type="Proteomes" id="UP000029093">
    <property type="component" value="Unassembled WGS sequence"/>
</dbReference>
<comment type="caution">
    <text evidence="1">The sequence shown here is derived from an EMBL/GenBank/DDBJ whole genome shotgun (WGS) entry which is preliminary data.</text>
</comment>